<gene>
    <name evidence="8" type="ORF">SAMN02746065_10548</name>
</gene>
<evidence type="ECO:0000256" key="2">
    <source>
        <dbReference type="ARBA" id="ARBA00022840"/>
    </source>
</evidence>
<dbReference type="GO" id="GO:0005524">
    <property type="term" value="F:ATP binding"/>
    <property type="evidence" value="ECO:0007669"/>
    <property type="project" value="UniProtKB-KW"/>
</dbReference>
<dbReference type="InterPro" id="IPR000014">
    <property type="entry name" value="PAS"/>
</dbReference>
<feature type="domain" description="PAS" evidence="7">
    <location>
        <begin position="129"/>
        <end position="174"/>
    </location>
</feature>
<dbReference type="InterPro" id="IPR002078">
    <property type="entry name" value="Sigma_54_int"/>
</dbReference>
<dbReference type="PROSITE" id="PS50045">
    <property type="entry name" value="SIGMA54_INTERACT_4"/>
    <property type="match status" value="1"/>
</dbReference>
<evidence type="ECO:0000256" key="1">
    <source>
        <dbReference type="ARBA" id="ARBA00022741"/>
    </source>
</evidence>
<dbReference type="STRING" id="1121400.SAMN02746065_10548"/>
<dbReference type="SUPFAM" id="SSF46689">
    <property type="entry name" value="Homeodomain-like"/>
    <property type="match status" value="1"/>
</dbReference>
<proteinExistence type="predicted"/>
<dbReference type="PANTHER" id="PTHR32071:SF57">
    <property type="entry name" value="C4-DICARBOXYLATE TRANSPORT TRANSCRIPTIONAL REGULATORY PROTEIN DCTD"/>
    <property type="match status" value="1"/>
</dbReference>
<evidence type="ECO:0000256" key="5">
    <source>
        <dbReference type="ARBA" id="ARBA00023163"/>
    </source>
</evidence>
<evidence type="ECO:0000256" key="4">
    <source>
        <dbReference type="ARBA" id="ARBA00023125"/>
    </source>
</evidence>
<evidence type="ECO:0000313" key="9">
    <source>
        <dbReference type="Proteomes" id="UP000192418"/>
    </source>
</evidence>
<keyword evidence="2" id="KW-0067">ATP-binding</keyword>
<organism evidence="8 9">
    <name type="scientific">Desulfocicer vacuolatum DSM 3385</name>
    <dbReference type="NCBI Taxonomy" id="1121400"/>
    <lineage>
        <taxon>Bacteria</taxon>
        <taxon>Pseudomonadati</taxon>
        <taxon>Thermodesulfobacteriota</taxon>
        <taxon>Desulfobacteria</taxon>
        <taxon>Desulfobacterales</taxon>
        <taxon>Desulfobacteraceae</taxon>
        <taxon>Desulfocicer</taxon>
    </lineage>
</organism>
<evidence type="ECO:0000313" key="8">
    <source>
        <dbReference type="EMBL" id="SMC59576.1"/>
    </source>
</evidence>
<dbReference type="GO" id="GO:0006355">
    <property type="term" value="P:regulation of DNA-templated transcription"/>
    <property type="evidence" value="ECO:0007669"/>
    <property type="project" value="InterPro"/>
</dbReference>
<dbReference type="EMBL" id="FWXY01000005">
    <property type="protein sequence ID" value="SMC59576.1"/>
    <property type="molecule type" value="Genomic_DNA"/>
</dbReference>
<keyword evidence="5" id="KW-0804">Transcription</keyword>
<protein>
    <submittedName>
        <fullName evidence="8">PAS domain S-box-containing protein</fullName>
    </submittedName>
</protein>
<dbReference type="Pfam" id="PF02954">
    <property type="entry name" value="HTH_8"/>
    <property type="match status" value="1"/>
</dbReference>
<dbReference type="PROSITE" id="PS00688">
    <property type="entry name" value="SIGMA54_INTERACT_3"/>
    <property type="match status" value="1"/>
</dbReference>
<dbReference type="InterPro" id="IPR009057">
    <property type="entry name" value="Homeodomain-like_sf"/>
</dbReference>
<dbReference type="SUPFAM" id="SSF55785">
    <property type="entry name" value="PYP-like sensor domain (PAS domain)"/>
    <property type="match status" value="2"/>
</dbReference>
<dbReference type="Pfam" id="PF00158">
    <property type="entry name" value="Sigma54_activat"/>
    <property type="match status" value="1"/>
</dbReference>
<feature type="domain" description="Sigma-54 factor interaction" evidence="6">
    <location>
        <begin position="261"/>
        <end position="490"/>
    </location>
</feature>
<evidence type="ECO:0000259" key="6">
    <source>
        <dbReference type="PROSITE" id="PS50045"/>
    </source>
</evidence>
<accession>A0A1W2AFX2</accession>
<dbReference type="InterPro" id="IPR013767">
    <property type="entry name" value="PAS_fold"/>
</dbReference>
<dbReference type="InterPro" id="IPR025943">
    <property type="entry name" value="Sigma_54_int_dom_ATP-bd_2"/>
</dbReference>
<dbReference type="Pfam" id="PF00989">
    <property type="entry name" value="PAS"/>
    <property type="match status" value="1"/>
</dbReference>
<dbReference type="InterPro" id="IPR003593">
    <property type="entry name" value="AAA+_ATPase"/>
</dbReference>
<dbReference type="RefSeq" id="WP_170923723.1">
    <property type="nucleotide sequence ID" value="NZ_FWXY01000005.1"/>
</dbReference>
<evidence type="ECO:0000256" key="3">
    <source>
        <dbReference type="ARBA" id="ARBA00023015"/>
    </source>
</evidence>
<keyword evidence="9" id="KW-1185">Reference proteome</keyword>
<evidence type="ECO:0000259" key="7">
    <source>
        <dbReference type="PROSITE" id="PS50112"/>
    </source>
</evidence>
<sequence>MDMKLYHQWLLILDHLNIGVFLIDAHRRIRQFNTSAKVLVGLEDHEIQDGDCQEIFCGIPCFSICPFHEKKSADVRDMDIELLDEDNGKHRITRVGAPLLDGNGNVQGCVSILQDHAPYSELVNRINYEEQSLKIILDSLNMGIFTVNRNGLITFFNRTAEKISGYNRMNLLGKESCTLFGHRDKKGRGLIRQAIKKGVPVSGIKGTLLNSEDEKIPVAVDYIPLINNQNKVIGGLTALQDMTLVHQLDQVKHHKYDFHHMIGKAPVMEKLFNLARVVAGTESTILIEGPTGTGKDLMAKIIHSRSRRAGKPFIKVNCAAIPENLLESEIFGYAKGAFTGADRDKPGRFSQAHTGTIFLDEIGDLPLSLQAKLLRVLEDREFYPLGSRKTQKVDIRIISATNRRLEHLVAEKKFREDLFYRLNVLRLDLPPLSRRQGDLPLLIRHILRKQSAAMEKPVPDICESAMQFLLNYGYPGNVRELENILEHSLIICQDGMVRPEHLPAYLVDHTHPFVPVQQTNSRKSIPRENLSERDALIKTLNIHNWHRGNAAQALKIDRTTLWRKMKKFQITPPI</sequence>
<dbReference type="SMART" id="SM00091">
    <property type="entry name" value="PAS"/>
    <property type="match status" value="2"/>
</dbReference>
<dbReference type="PROSITE" id="PS00676">
    <property type="entry name" value="SIGMA54_INTERACT_2"/>
    <property type="match status" value="1"/>
</dbReference>
<dbReference type="CDD" id="cd00009">
    <property type="entry name" value="AAA"/>
    <property type="match status" value="1"/>
</dbReference>
<dbReference type="Pfam" id="PF25601">
    <property type="entry name" value="AAA_lid_14"/>
    <property type="match status" value="1"/>
</dbReference>
<dbReference type="CDD" id="cd00130">
    <property type="entry name" value="PAS"/>
    <property type="match status" value="1"/>
</dbReference>
<keyword evidence="1" id="KW-0547">Nucleotide-binding</keyword>
<dbReference type="InterPro" id="IPR058031">
    <property type="entry name" value="AAA_lid_NorR"/>
</dbReference>
<dbReference type="InterPro" id="IPR027417">
    <property type="entry name" value="P-loop_NTPase"/>
</dbReference>
<keyword evidence="4" id="KW-0238">DNA-binding</keyword>
<dbReference type="SUPFAM" id="SSF52540">
    <property type="entry name" value="P-loop containing nucleoside triphosphate hydrolases"/>
    <property type="match status" value="1"/>
</dbReference>
<keyword evidence="3" id="KW-0805">Transcription regulation</keyword>
<dbReference type="Pfam" id="PF13426">
    <property type="entry name" value="PAS_9"/>
    <property type="match status" value="1"/>
</dbReference>
<dbReference type="InterPro" id="IPR025944">
    <property type="entry name" value="Sigma_54_int_dom_CS"/>
</dbReference>
<feature type="domain" description="PAS" evidence="7">
    <location>
        <begin position="12"/>
        <end position="47"/>
    </location>
</feature>
<dbReference type="InterPro" id="IPR035965">
    <property type="entry name" value="PAS-like_dom_sf"/>
</dbReference>
<dbReference type="Gene3D" id="3.30.450.20">
    <property type="entry name" value="PAS domain"/>
    <property type="match status" value="2"/>
</dbReference>
<dbReference type="PANTHER" id="PTHR32071">
    <property type="entry name" value="TRANSCRIPTIONAL REGULATORY PROTEIN"/>
    <property type="match status" value="1"/>
</dbReference>
<reference evidence="8 9" key="1">
    <citation type="submission" date="2017-04" db="EMBL/GenBank/DDBJ databases">
        <authorList>
            <person name="Afonso C.L."/>
            <person name="Miller P.J."/>
            <person name="Scott M.A."/>
            <person name="Spackman E."/>
            <person name="Goraichik I."/>
            <person name="Dimitrov K.M."/>
            <person name="Suarez D.L."/>
            <person name="Swayne D.E."/>
        </authorList>
    </citation>
    <scope>NUCLEOTIDE SEQUENCE [LARGE SCALE GENOMIC DNA]</scope>
    <source>
        <strain evidence="8 9">DSM 3385</strain>
    </source>
</reference>
<dbReference type="Proteomes" id="UP000192418">
    <property type="component" value="Unassembled WGS sequence"/>
</dbReference>
<dbReference type="NCBIfam" id="TIGR00229">
    <property type="entry name" value="sensory_box"/>
    <property type="match status" value="1"/>
</dbReference>
<dbReference type="PROSITE" id="PS50112">
    <property type="entry name" value="PAS"/>
    <property type="match status" value="2"/>
</dbReference>
<name>A0A1W2AFX2_9BACT</name>
<dbReference type="GO" id="GO:0043565">
    <property type="term" value="F:sequence-specific DNA binding"/>
    <property type="evidence" value="ECO:0007669"/>
    <property type="project" value="InterPro"/>
</dbReference>
<dbReference type="InterPro" id="IPR002197">
    <property type="entry name" value="HTH_Fis"/>
</dbReference>
<dbReference type="FunFam" id="3.40.50.300:FF:000006">
    <property type="entry name" value="DNA-binding transcriptional regulator NtrC"/>
    <property type="match status" value="1"/>
</dbReference>
<dbReference type="Gene3D" id="1.10.8.60">
    <property type="match status" value="1"/>
</dbReference>
<dbReference type="Gene3D" id="3.40.50.300">
    <property type="entry name" value="P-loop containing nucleotide triphosphate hydrolases"/>
    <property type="match status" value="1"/>
</dbReference>
<dbReference type="SMART" id="SM00382">
    <property type="entry name" value="AAA"/>
    <property type="match status" value="1"/>
</dbReference>
<dbReference type="AlphaFoldDB" id="A0A1W2AFX2"/>
<dbReference type="Gene3D" id="1.10.10.60">
    <property type="entry name" value="Homeodomain-like"/>
    <property type="match status" value="1"/>
</dbReference>